<sequence length="1689" mass="191496">MKNYKRIITFFMAISIIGMNAVTVYGDESNSLAITENVSDGSLSIEKQPSNVTKPNGENATFIVVAKGDGLKYQWYYNNPNTTNGFVKSSNTTDTYSIKANINSHDKGFQVYCVVSDSFGNSVDSDIATLTVGTPLSIVSQPQNETKQNGDTAIFKVVAKGENLKYQWYYNNPNTTNGFAKSSNTTDTYSIKANINSHNKGFQVYCVVSDSFGNSVDSNIATLTVGTPLSIVSQPQNETKQNGDTAIFKVVAKGEGLKYQWYYNNPNTTNGFVKSSNTTDTYSIKANINSHNKGFQVYCVVSDSFGNSVDSDIATLTVGTPLSIVSQLQNETKQNGDTAIFKVVAKGKGLKYQWYYNNPNTTNGFVKSSNTTDTYSIKANINSHDKGFRVYCVVSDSSGNSVQSNIATLTVASPIKLSSLDSQTITFSEDATFTVTATGTGDLTYTWESSTDGENWTTVLDANTATLTVAGSEAIDGTQYRCIVSDNYDQSKTSNAATLTVYNYHTITYNAGNGTFSNGSSTYTETVDPGYYYIGTGEDPYLEGHVFLGWTYNGKYKNRILVSSDVTLTAEWEKACQVIYNANGGQFSDGNSTHTLDVDVGTYRVDHEEPTREGYLFAGWKYKNSFVRKLNFSGETTPEFIAEWEEAIAVTYDANGGQWKFDEDPFTTMTIYEPYGLYFPGCYEPEREGYVFDGWMLDDNYVDKIDLTEPVTFKACWKEPITVTYDPNGGSWDGDSTPREYDERKGDYWVSCGWPDKDGYYFIGWSTDPEAVSAETDFGYTLTGDTKFYAVWGHDITVYYDANGGFLWDRTATDTRDVRYGDFNIEGWCPYYDGPYEFKGWSTTKDGTVQYQPNDHVEFIQNTTLYAVWEKLPTIAYDANGGAWFNDRTQQHDLTIKMDWDQPGFYYYVRKDEPQRPGYRFNGWVDENGKNANERELLLEKGKDYTFKASWVKIVKVKYNANGGQFNDWDMNEESGENAAIHYRYGDSGEYYLDGWRPEREGYEFCGWALTLDGEPVSDPYILPDNIDEIEFYAVWAPIPIVTYDANGGGWGWNGEFYDHMTEEYEAHLGDYGVGNWWPEREGYNFLGWSNDKNASTAESDWKITLTGSTTFYAIWEKLPTIAYDANGGAWFNDRTQQHDLTIKMDWDQPGFYYYVRKDEPQRPGYRFNGWVDENGKYANERELQLEKGKDYVFKASWVKIVKVKYNANGGQFNDWDMNEESGESAAIHYRYGDSGEYYLDGWRPEREGYEFSGWSLTQDGEPAPDPYMLPDNIDEIEFYAVWNPIPIVTYDANGGGWGWNGESYDHMTEEYEAHLGDYGVGNWWPEREGYNFLGWSTDKNASTAEHDWGTTLTGSTTFYAIWEKLVAVTFDAGQGHFYDGYNTRIVYFEPGRRISLNWEDTPDMDGGYFEGWLLDGELVNYVRLTEDMTVEADWVYTRNVTFFADDGYFYNGQHFWTDIYDENSYVYLRDIPEPTKAGYVFDGWMVDGEFVTGSKFTVTEDTEFTAAWVEAENTFTVTYDAGEGFFENGENMLEIQAEGNYYVDGVPKPSRDGYVFVGWTIDYDEGTYSMFDVNYDVTFNAVWAEPATISYDFNGGEIGMYENGEYVCYATDASHIVAVDYYYTIGVMGPLHKDGYTFVCWNTESDGTGRSYGNFTDEIIVSEDMNLYAIWVNDSEETVEDGSEQEWF</sequence>
<name>E6UK65_RUMA7</name>
<dbReference type="EMBL" id="CP002404">
    <property type="protein sequence ID" value="ADU24061.1"/>
    <property type="molecule type" value="Genomic_DNA"/>
</dbReference>
<keyword evidence="3" id="KW-1015">Disulfide bond</keyword>
<dbReference type="NCBIfam" id="TIGR02543">
    <property type="entry name" value="List_Bact_rpt"/>
    <property type="match status" value="2"/>
</dbReference>
<protein>
    <submittedName>
        <fullName evidence="6">Cell wall/surface repeat protein</fullName>
    </submittedName>
</protein>
<dbReference type="SMART" id="SM00409">
    <property type="entry name" value="IG"/>
    <property type="match status" value="5"/>
</dbReference>
<gene>
    <name evidence="6" type="ordered locus">Rumal_3621</name>
</gene>
<evidence type="ECO:0000256" key="1">
    <source>
        <dbReference type="ARBA" id="ARBA00004196"/>
    </source>
</evidence>
<dbReference type="GO" id="GO:0016020">
    <property type="term" value="C:membrane"/>
    <property type="evidence" value="ECO:0007669"/>
    <property type="project" value="UniProtKB-SubCell"/>
</dbReference>
<comment type="subcellular location">
    <subcellularLocation>
        <location evidence="1">Cell envelope</location>
    </subcellularLocation>
</comment>
<evidence type="ECO:0000259" key="5">
    <source>
        <dbReference type="PROSITE" id="PS50835"/>
    </source>
</evidence>
<evidence type="ECO:0000256" key="3">
    <source>
        <dbReference type="ARBA" id="ARBA00023157"/>
    </source>
</evidence>
<dbReference type="GO" id="GO:0098609">
    <property type="term" value="P:cell-cell adhesion"/>
    <property type="evidence" value="ECO:0007669"/>
    <property type="project" value="TreeGrafter"/>
</dbReference>
<accession>E6UK65</accession>
<dbReference type="eggNOG" id="COG4886">
    <property type="taxonomic scope" value="Bacteria"/>
</dbReference>
<dbReference type="Pfam" id="PF09479">
    <property type="entry name" value="Flg_new"/>
    <property type="match status" value="11"/>
</dbReference>
<dbReference type="InterPro" id="IPR013783">
    <property type="entry name" value="Ig-like_fold"/>
</dbReference>
<evidence type="ECO:0000313" key="6">
    <source>
        <dbReference type="EMBL" id="ADU24061.1"/>
    </source>
</evidence>
<dbReference type="InterPro" id="IPR013378">
    <property type="entry name" value="InlB-like_B-rpt"/>
</dbReference>
<dbReference type="GO" id="GO:0030313">
    <property type="term" value="C:cell envelope"/>
    <property type="evidence" value="ECO:0007669"/>
    <property type="project" value="UniProtKB-SubCell"/>
</dbReference>
<dbReference type="RefSeq" id="WP_013483610.1">
    <property type="nucleotide sequence ID" value="NC_014824.1"/>
</dbReference>
<evidence type="ECO:0000256" key="4">
    <source>
        <dbReference type="SAM" id="SignalP"/>
    </source>
</evidence>
<dbReference type="KEGG" id="ral:Rumal_3621"/>
<dbReference type="HOGENOM" id="CLU_241238_0_0_9"/>
<feature type="domain" description="Ig-like" evidence="5">
    <location>
        <begin position="135"/>
        <end position="224"/>
    </location>
</feature>
<keyword evidence="4" id="KW-0732">Signal</keyword>
<dbReference type="PROSITE" id="PS50835">
    <property type="entry name" value="IG_LIKE"/>
    <property type="match status" value="2"/>
</dbReference>
<organism evidence="6 7">
    <name type="scientific">Ruminococcus albus (strain ATCC 27210 / DSM 20455 / JCM 14654 / NCDO 2250 / 7)</name>
    <dbReference type="NCBI Taxonomy" id="697329"/>
    <lineage>
        <taxon>Bacteria</taxon>
        <taxon>Bacillati</taxon>
        <taxon>Bacillota</taxon>
        <taxon>Clostridia</taxon>
        <taxon>Eubacteriales</taxon>
        <taxon>Oscillospiraceae</taxon>
        <taxon>Ruminococcus</taxon>
    </lineage>
</organism>
<dbReference type="InterPro" id="IPR007110">
    <property type="entry name" value="Ig-like_dom"/>
</dbReference>
<dbReference type="SUPFAM" id="SSF48726">
    <property type="entry name" value="Immunoglobulin"/>
    <property type="match status" value="5"/>
</dbReference>
<dbReference type="InterPro" id="IPR036179">
    <property type="entry name" value="Ig-like_dom_sf"/>
</dbReference>
<proteinExistence type="predicted"/>
<evidence type="ECO:0000256" key="2">
    <source>
        <dbReference type="ARBA" id="ARBA00022737"/>
    </source>
</evidence>
<feature type="signal peptide" evidence="4">
    <location>
        <begin position="1"/>
        <end position="21"/>
    </location>
</feature>
<feature type="chain" id="PRO_5039382134" evidence="4">
    <location>
        <begin position="22"/>
        <end position="1689"/>
    </location>
</feature>
<keyword evidence="2" id="KW-0677">Repeat</keyword>
<keyword evidence="6" id="KW-0614">Plasmid</keyword>
<dbReference type="PANTHER" id="PTHR44170:SF6">
    <property type="entry name" value="CONTACTIN"/>
    <property type="match status" value="1"/>
</dbReference>
<dbReference type="PANTHER" id="PTHR44170">
    <property type="entry name" value="PROTEIN SIDEKICK"/>
    <property type="match status" value="1"/>
</dbReference>
<geneLocation type="plasmid" evidence="6 7">
    <name>pRUMAL01</name>
</geneLocation>
<dbReference type="Proteomes" id="UP000006919">
    <property type="component" value="Plasmid pRUMAL01"/>
</dbReference>
<dbReference type="InterPro" id="IPR003599">
    <property type="entry name" value="Ig_sub"/>
</dbReference>
<dbReference type="eggNOG" id="COG1520">
    <property type="taxonomic scope" value="Bacteria"/>
</dbReference>
<dbReference type="Gene3D" id="2.60.40.4270">
    <property type="entry name" value="Listeria-Bacteroides repeat domain"/>
    <property type="match status" value="9"/>
</dbReference>
<dbReference type="Gene3D" id="2.60.40.10">
    <property type="entry name" value="Immunoglobulins"/>
    <property type="match status" value="5"/>
</dbReference>
<reference evidence="7" key="1">
    <citation type="journal article" date="2011" name="J. Bacteriol.">
        <title>Complete genome of the cellulolytic ruminal bacterium Ruminococcus albus 7.</title>
        <authorList>
            <person name="Suen G."/>
            <person name="Stevenson D.M."/>
            <person name="Bruce D.C."/>
            <person name="Chertkov O."/>
            <person name="Copeland A."/>
            <person name="Cheng J.F."/>
            <person name="Detter C."/>
            <person name="Detter J.C."/>
            <person name="Goodwin L.A."/>
            <person name="Han C.S."/>
            <person name="Hauser L.J."/>
            <person name="Ivanova N.N."/>
            <person name="Kyrpides N.C."/>
            <person name="Land M.L."/>
            <person name="Lapidus A."/>
            <person name="Lucas S."/>
            <person name="Ovchinnikova G."/>
            <person name="Pitluck S."/>
            <person name="Tapia R."/>
            <person name="Woyke T."/>
            <person name="Boyum J."/>
            <person name="Mead D."/>
            <person name="Weimer P.J."/>
        </authorList>
    </citation>
    <scope>NUCLEOTIDE SEQUENCE [LARGE SCALE GENOMIC DNA]</scope>
    <source>
        <strain evidence="7">ATCC 27210 / DSM 20455 / JCM 14654 / NCDO 2250 / 7</strain>
        <plasmid evidence="7">pRUMAL01</plasmid>
    </source>
</reference>
<evidence type="ECO:0000313" key="7">
    <source>
        <dbReference type="Proteomes" id="UP000006919"/>
    </source>
</evidence>
<feature type="domain" description="Ig-like" evidence="5">
    <location>
        <begin position="414"/>
        <end position="500"/>
    </location>
</feature>
<dbReference type="InterPro" id="IPR042229">
    <property type="entry name" value="Listeria/Bacterioides_rpt_sf"/>
</dbReference>